<keyword evidence="3" id="KW-1003">Cell membrane</keyword>
<dbReference type="GO" id="GO:0055085">
    <property type="term" value="P:transmembrane transport"/>
    <property type="evidence" value="ECO:0007669"/>
    <property type="project" value="InterPro"/>
</dbReference>
<evidence type="ECO:0000259" key="9">
    <source>
        <dbReference type="PROSITE" id="PS50928"/>
    </source>
</evidence>
<gene>
    <name evidence="10" type="ORF">ELQ90_04950</name>
</gene>
<dbReference type="PROSITE" id="PS50928">
    <property type="entry name" value="ABC_TM1"/>
    <property type="match status" value="1"/>
</dbReference>
<evidence type="ECO:0000313" key="10">
    <source>
        <dbReference type="EMBL" id="RWZ51468.1"/>
    </source>
</evidence>
<evidence type="ECO:0000256" key="1">
    <source>
        <dbReference type="ARBA" id="ARBA00004651"/>
    </source>
</evidence>
<evidence type="ECO:0000256" key="6">
    <source>
        <dbReference type="ARBA" id="ARBA00023136"/>
    </source>
</evidence>
<organism evidence="10 11">
    <name type="scientific">Labedella phragmitis</name>
    <dbReference type="NCBI Taxonomy" id="2498849"/>
    <lineage>
        <taxon>Bacteria</taxon>
        <taxon>Bacillati</taxon>
        <taxon>Actinomycetota</taxon>
        <taxon>Actinomycetes</taxon>
        <taxon>Micrococcales</taxon>
        <taxon>Microbacteriaceae</taxon>
        <taxon>Labedella</taxon>
    </lineage>
</organism>
<dbReference type="Gene3D" id="1.10.3720.10">
    <property type="entry name" value="MetI-like"/>
    <property type="match status" value="1"/>
</dbReference>
<feature type="transmembrane region" description="Helical" evidence="7">
    <location>
        <begin position="321"/>
        <end position="342"/>
    </location>
</feature>
<evidence type="ECO:0000256" key="3">
    <source>
        <dbReference type="ARBA" id="ARBA00022475"/>
    </source>
</evidence>
<dbReference type="OrthoDB" id="4695618at2"/>
<keyword evidence="4 7" id="KW-0812">Transmembrane</keyword>
<feature type="compositionally biased region" description="Low complexity" evidence="8">
    <location>
        <begin position="11"/>
        <end position="23"/>
    </location>
</feature>
<evidence type="ECO:0000256" key="7">
    <source>
        <dbReference type="RuleBase" id="RU363032"/>
    </source>
</evidence>
<dbReference type="PANTHER" id="PTHR43163">
    <property type="entry name" value="DIPEPTIDE TRANSPORT SYSTEM PERMEASE PROTEIN DPPB-RELATED"/>
    <property type="match status" value="1"/>
</dbReference>
<feature type="domain" description="ABC transmembrane type-1" evidence="9">
    <location>
        <begin position="134"/>
        <end position="335"/>
    </location>
</feature>
<protein>
    <submittedName>
        <fullName evidence="10">ABC transporter permease</fullName>
    </submittedName>
</protein>
<proteinExistence type="inferred from homology"/>
<name>A0A444PUC7_9MICO</name>
<feature type="compositionally biased region" description="Pro residues" evidence="8">
    <location>
        <begin position="1"/>
        <end position="10"/>
    </location>
</feature>
<evidence type="ECO:0000256" key="4">
    <source>
        <dbReference type="ARBA" id="ARBA00022692"/>
    </source>
</evidence>
<dbReference type="EMBL" id="RZNB01000002">
    <property type="protein sequence ID" value="RWZ51468.1"/>
    <property type="molecule type" value="Genomic_DNA"/>
</dbReference>
<comment type="caution">
    <text evidence="10">The sequence shown here is derived from an EMBL/GenBank/DDBJ whole genome shotgun (WGS) entry which is preliminary data.</text>
</comment>
<evidence type="ECO:0000256" key="2">
    <source>
        <dbReference type="ARBA" id="ARBA00022448"/>
    </source>
</evidence>
<sequence length="351" mass="36359">MTIPPAPAPSPTSVLASPTPVTPASGDRGDRLRQLVGSPRLAFVIRRLARAVVSLVIVLIASFFLVHLVPGDPVRAALGPTVSPEAVEALRRELGLDLPLGQQFLDYLRGLVTGDLGVSVTSQRPVGATLAERLPTTLLLAVVSFVVAALGAFPIGVATAVSSRSGRHRAADLGVSGLLGVLIAVPNFLLAVLLISVFSVGLQAFPPAGWGQPSQVVLPVIALAIGPLAYLSRIVHVEMLRVLEEPYLTTARSKRLPGRILYVRHALPNIVAATLTAGGVVLVGLVAGTVLIETVFVIPGIGSTIVSSITAKDYPLIQGVVLVYAILVLAANLLIDLALAALDPRSAIAEA</sequence>
<evidence type="ECO:0000256" key="5">
    <source>
        <dbReference type="ARBA" id="ARBA00022989"/>
    </source>
</evidence>
<dbReference type="InterPro" id="IPR045621">
    <property type="entry name" value="BPD_transp_1_N"/>
</dbReference>
<dbReference type="GO" id="GO:0005886">
    <property type="term" value="C:plasma membrane"/>
    <property type="evidence" value="ECO:0007669"/>
    <property type="project" value="UniProtKB-SubCell"/>
</dbReference>
<dbReference type="RefSeq" id="WP_128494184.1">
    <property type="nucleotide sequence ID" value="NZ_RZNB01000002.1"/>
</dbReference>
<comment type="subcellular location">
    <subcellularLocation>
        <location evidence="1 7">Cell membrane</location>
        <topology evidence="1 7">Multi-pass membrane protein</topology>
    </subcellularLocation>
</comment>
<evidence type="ECO:0000313" key="11">
    <source>
        <dbReference type="Proteomes" id="UP000288547"/>
    </source>
</evidence>
<dbReference type="PANTHER" id="PTHR43163:SF3">
    <property type="entry name" value="PEPTIDE ABC TRANSPORTER PERMEASE PROTEIN"/>
    <property type="match status" value="1"/>
</dbReference>
<comment type="similarity">
    <text evidence="7">Belongs to the binding-protein-dependent transport system permease family.</text>
</comment>
<dbReference type="InterPro" id="IPR035906">
    <property type="entry name" value="MetI-like_sf"/>
</dbReference>
<feature type="transmembrane region" description="Helical" evidence="7">
    <location>
        <begin position="48"/>
        <end position="69"/>
    </location>
</feature>
<dbReference type="SUPFAM" id="SSF161098">
    <property type="entry name" value="MetI-like"/>
    <property type="match status" value="1"/>
</dbReference>
<feature type="transmembrane region" description="Helical" evidence="7">
    <location>
        <begin position="173"/>
        <end position="198"/>
    </location>
</feature>
<keyword evidence="6 7" id="KW-0472">Membrane</keyword>
<accession>A0A444PUC7</accession>
<dbReference type="Proteomes" id="UP000288547">
    <property type="component" value="Unassembled WGS sequence"/>
</dbReference>
<reference evidence="10 11" key="1">
    <citation type="submission" date="2018-12" db="EMBL/GenBank/DDBJ databases">
        <authorList>
            <person name="Li F."/>
        </authorList>
    </citation>
    <scope>NUCLEOTIDE SEQUENCE [LARGE SCALE GENOMIC DNA]</scope>
    <source>
        <strain evidence="10 11">11W25H-1</strain>
    </source>
</reference>
<feature type="region of interest" description="Disordered" evidence="8">
    <location>
        <begin position="1"/>
        <end position="30"/>
    </location>
</feature>
<feature type="transmembrane region" description="Helical" evidence="7">
    <location>
        <begin position="138"/>
        <end position="161"/>
    </location>
</feature>
<dbReference type="AlphaFoldDB" id="A0A444PUC7"/>
<feature type="transmembrane region" description="Helical" evidence="7">
    <location>
        <begin position="270"/>
        <end position="301"/>
    </location>
</feature>
<keyword evidence="11" id="KW-1185">Reference proteome</keyword>
<evidence type="ECO:0000256" key="8">
    <source>
        <dbReference type="SAM" id="MobiDB-lite"/>
    </source>
</evidence>
<dbReference type="InterPro" id="IPR000515">
    <property type="entry name" value="MetI-like"/>
</dbReference>
<dbReference type="CDD" id="cd06261">
    <property type="entry name" value="TM_PBP2"/>
    <property type="match status" value="1"/>
</dbReference>
<keyword evidence="2 7" id="KW-0813">Transport</keyword>
<dbReference type="Pfam" id="PF00528">
    <property type="entry name" value="BPD_transp_1"/>
    <property type="match status" value="1"/>
</dbReference>
<dbReference type="Pfam" id="PF19300">
    <property type="entry name" value="BPD_transp_1_N"/>
    <property type="match status" value="1"/>
</dbReference>
<keyword evidence="5 7" id="KW-1133">Transmembrane helix</keyword>
<feature type="transmembrane region" description="Helical" evidence="7">
    <location>
        <begin position="210"/>
        <end position="231"/>
    </location>
</feature>